<name>A0A4R2P0M7_9FLAO</name>
<comment type="caution">
    <text evidence="2">The sequence shown here is derived from an EMBL/GenBank/DDBJ whole genome shotgun (WGS) entry which is preliminary data.</text>
</comment>
<evidence type="ECO:0000256" key="1">
    <source>
        <dbReference type="SAM" id="Phobius"/>
    </source>
</evidence>
<keyword evidence="1" id="KW-1133">Transmembrane helix</keyword>
<dbReference type="EMBL" id="SLXM01000001">
    <property type="protein sequence ID" value="TCP28037.1"/>
    <property type="molecule type" value="Genomic_DNA"/>
</dbReference>
<dbReference type="InterPro" id="IPR009045">
    <property type="entry name" value="Zn_M74/Hedgehog-like"/>
</dbReference>
<keyword evidence="3" id="KW-1185">Reference proteome</keyword>
<evidence type="ECO:0000313" key="3">
    <source>
        <dbReference type="Proteomes" id="UP000294564"/>
    </source>
</evidence>
<dbReference type="AlphaFoldDB" id="A0A4R2P0M7"/>
<evidence type="ECO:0000313" key="2">
    <source>
        <dbReference type="EMBL" id="TCP28037.1"/>
    </source>
</evidence>
<sequence>MNVFKIILHLIVTLFLTVLTQIGGVVYLIIIVTLRNKTRKIRFTYFSIVYLVFTYLVIPLVAPIFGREKIYNSKNLQPRSFFYTLTNRNYVVPEMNAILQSVSNSFQKDNPGIQVVYLDANFPFFKGFPLFPHLSHNDGKKIDLSLIYVDEKGKLTNKKPSVSGYGVYENPTNKEYNQIEICKRKGNWQYDFPKYLTFGTIHRDISFSNEANKELIQLFLSKKEIGKIFIEPHLKSRLKLNNSKIRFHGCQAVRHDDHIHLQLR</sequence>
<keyword evidence="1" id="KW-0812">Transmembrane</keyword>
<reference evidence="2 3" key="1">
    <citation type="submission" date="2019-03" db="EMBL/GenBank/DDBJ databases">
        <title>Genomic Encyclopedia of Type Strains, Phase IV (KMG-IV): sequencing the most valuable type-strain genomes for metagenomic binning, comparative biology and taxonomic classification.</title>
        <authorList>
            <person name="Goeker M."/>
        </authorList>
    </citation>
    <scope>NUCLEOTIDE SEQUENCE [LARGE SCALE GENOMIC DNA]</scope>
    <source>
        <strain evidence="2 3">DSM 14836</strain>
    </source>
</reference>
<feature type="transmembrane region" description="Helical" evidence="1">
    <location>
        <begin position="6"/>
        <end position="31"/>
    </location>
</feature>
<dbReference type="Gene3D" id="3.30.1380.10">
    <property type="match status" value="1"/>
</dbReference>
<proteinExistence type="predicted"/>
<protein>
    <submittedName>
        <fullName evidence="2">Uncharacterized protein</fullName>
    </submittedName>
</protein>
<gene>
    <name evidence="2" type="ORF">EV195_101197</name>
</gene>
<dbReference type="Proteomes" id="UP000294564">
    <property type="component" value="Unassembled WGS sequence"/>
</dbReference>
<organism evidence="2 3">
    <name type="scientific">Tenacibaculum skagerrakense</name>
    <dbReference type="NCBI Taxonomy" id="186571"/>
    <lineage>
        <taxon>Bacteria</taxon>
        <taxon>Pseudomonadati</taxon>
        <taxon>Bacteroidota</taxon>
        <taxon>Flavobacteriia</taxon>
        <taxon>Flavobacteriales</taxon>
        <taxon>Flavobacteriaceae</taxon>
        <taxon>Tenacibaculum</taxon>
    </lineage>
</organism>
<keyword evidence="1" id="KW-0472">Membrane</keyword>
<accession>A0A4R2P0M7</accession>
<feature type="transmembrane region" description="Helical" evidence="1">
    <location>
        <begin position="43"/>
        <end position="65"/>
    </location>
</feature>
<dbReference type="OrthoDB" id="655954at2"/>